<accession>A0A6G8PUP0</accession>
<keyword evidence="2" id="KW-1185">Reference proteome</keyword>
<dbReference type="RefSeq" id="WP_166395471.1">
    <property type="nucleotide sequence ID" value="NZ_CP045121.1"/>
</dbReference>
<dbReference type="Gene3D" id="3.40.50.1240">
    <property type="entry name" value="Phosphoglycerate mutase-like"/>
    <property type="match status" value="1"/>
</dbReference>
<dbReference type="SMART" id="SM00855">
    <property type="entry name" value="PGAM"/>
    <property type="match status" value="1"/>
</dbReference>
<name>A0A6G8PUP0_9ACTN</name>
<dbReference type="AlphaFoldDB" id="A0A6G8PUP0"/>
<evidence type="ECO:0000313" key="2">
    <source>
        <dbReference type="Proteomes" id="UP000502706"/>
    </source>
</evidence>
<reference evidence="1 2" key="1">
    <citation type="submission" date="2019-10" db="EMBL/GenBank/DDBJ databases">
        <title>Rubrobacter sp nov SCSIO 52915 isolated from a deep-sea sediment in the South China Sea.</title>
        <authorList>
            <person name="Chen R.W."/>
        </authorList>
    </citation>
    <scope>NUCLEOTIDE SEQUENCE [LARGE SCALE GENOMIC DNA]</scope>
    <source>
        <strain evidence="1 2">SCSIO 52915</strain>
    </source>
</reference>
<evidence type="ECO:0000313" key="1">
    <source>
        <dbReference type="EMBL" id="QIN77791.1"/>
    </source>
</evidence>
<organism evidence="1 2">
    <name type="scientific">Rubrobacter marinus</name>
    <dbReference type="NCBI Taxonomy" id="2653852"/>
    <lineage>
        <taxon>Bacteria</taxon>
        <taxon>Bacillati</taxon>
        <taxon>Actinomycetota</taxon>
        <taxon>Rubrobacteria</taxon>
        <taxon>Rubrobacterales</taxon>
        <taxon>Rubrobacteraceae</taxon>
        <taxon>Rubrobacter</taxon>
    </lineage>
</organism>
<sequence>MELYVVRHAVAFKRDAQRWPDDGERPLTPEGKAEFRRAARGLGHLAPSVDALLSSPLARAWQTAEILAGLEGWPEPKAFPALEPEVPPEDAALALEDYAGAGSVVIVGHRPGLHELTSYLLTGDAEADVRIKKGGALRLSFDGPTGSETAALRWLLTPALLGSCAPPDYS</sequence>
<proteinExistence type="predicted"/>
<dbReference type="SUPFAM" id="SSF53254">
    <property type="entry name" value="Phosphoglycerate mutase-like"/>
    <property type="match status" value="1"/>
</dbReference>
<dbReference type="CDD" id="cd07067">
    <property type="entry name" value="HP_PGM_like"/>
    <property type="match status" value="1"/>
</dbReference>
<dbReference type="Pfam" id="PF00300">
    <property type="entry name" value="His_Phos_1"/>
    <property type="match status" value="1"/>
</dbReference>
<protein>
    <submittedName>
        <fullName evidence="1">Phosphohistidine phosphatase SixA</fullName>
    </submittedName>
</protein>
<dbReference type="EMBL" id="CP045121">
    <property type="protein sequence ID" value="QIN77791.1"/>
    <property type="molecule type" value="Genomic_DNA"/>
</dbReference>
<dbReference type="InterPro" id="IPR013078">
    <property type="entry name" value="His_Pase_superF_clade-1"/>
</dbReference>
<gene>
    <name evidence="1" type="ORF">GBA65_03855</name>
</gene>
<dbReference type="KEGG" id="rmar:GBA65_03855"/>
<dbReference type="InterPro" id="IPR029033">
    <property type="entry name" value="His_PPase_superfam"/>
</dbReference>
<dbReference type="Proteomes" id="UP000502706">
    <property type="component" value="Chromosome"/>
</dbReference>